<reference evidence="2 3" key="1">
    <citation type="journal article" date="2018" name="Evol. Lett.">
        <title>Horizontal gene cluster transfer increased hallucinogenic mushroom diversity.</title>
        <authorList>
            <person name="Reynolds H.T."/>
            <person name="Vijayakumar V."/>
            <person name="Gluck-Thaler E."/>
            <person name="Korotkin H.B."/>
            <person name="Matheny P.B."/>
            <person name="Slot J.C."/>
        </authorList>
    </citation>
    <scope>NUCLEOTIDE SEQUENCE [LARGE SCALE GENOMIC DNA]</scope>
    <source>
        <strain evidence="2 3">2631</strain>
    </source>
</reference>
<comment type="caution">
    <text evidence="2">The sequence shown here is derived from an EMBL/GenBank/DDBJ whole genome shotgun (WGS) entry which is preliminary data.</text>
</comment>
<evidence type="ECO:0000313" key="2">
    <source>
        <dbReference type="EMBL" id="PPQ91936.1"/>
    </source>
</evidence>
<organism evidence="2 3">
    <name type="scientific">Psilocybe cyanescens</name>
    <dbReference type="NCBI Taxonomy" id="93625"/>
    <lineage>
        <taxon>Eukaryota</taxon>
        <taxon>Fungi</taxon>
        <taxon>Dikarya</taxon>
        <taxon>Basidiomycota</taxon>
        <taxon>Agaricomycotina</taxon>
        <taxon>Agaricomycetes</taxon>
        <taxon>Agaricomycetidae</taxon>
        <taxon>Agaricales</taxon>
        <taxon>Agaricineae</taxon>
        <taxon>Strophariaceae</taxon>
        <taxon>Psilocybe</taxon>
    </lineage>
</organism>
<keyword evidence="3" id="KW-1185">Reference proteome</keyword>
<dbReference type="Pfam" id="PF20236">
    <property type="entry name" value="DUF6593"/>
    <property type="match status" value="1"/>
</dbReference>
<accession>A0A409XMM3</accession>
<evidence type="ECO:0000259" key="1">
    <source>
        <dbReference type="Pfam" id="PF20236"/>
    </source>
</evidence>
<dbReference type="AlphaFoldDB" id="A0A409XMM3"/>
<dbReference type="OrthoDB" id="3360976at2759"/>
<evidence type="ECO:0000313" key="3">
    <source>
        <dbReference type="Proteomes" id="UP000283269"/>
    </source>
</evidence>
<sequence>MPSNSNSKKLYLSSDKPWQAVYTTEEGYSLYKTEAPSSWKMAQFTKILRAIPSLQSQSSNGVGTEASLKDSFGLLAEIEYHTFHAARIRYGGEEKSADEFFSRKGFNVYGRNYIFTGHNGIEYVWKMESDKCKLFVNDSSNTPIANFHQMRRGFLHHARPAFLEIFGEDLDEHMIDLIVVTFVYMERFRKEQEIAVATATATA</sequence>
<proteinExistence type="predicted"/>
<dbReference type="InParanoid" id="A0A409XMM3"/>
<protein>
    <recommendedName>
        <fullName evidence="1">DUF6593 domain-containing protein</fullName>
    </recommendedName>
</protein>
<dbReference type="Proteomes" id="UP000283269">
    <property type="component" value="Unassembled WGS sequence"/>
</dbReference>
<feature type="domain" description="DUF6593" evidence="1">
    <location>
        <begin position="15"/>
        <end position="191"/>
    </location>
</feature>
<dbReference type="EMBL" id="NHYD01001201">
    <property type="protein sequence ID" value="PPQ91936.1"/>
    <property type="molecule type" value="Genomic_DNA"/>
</dbReference>
<dbReference type="InterPro" id="IPR046528">
    <property type="entry name" value="DUF6593"/>
</dbReference>
<gene>
    <name evidence="2" type="ORF">CVT25_000979</name>
</gene>
<name>A0A409XMM3_PSICY</name>